<keyword evidence="4 5" id="KW-0732">Signal</keyword>
<gene>
    <name evidence="7" type="ORF">Acr_03g0018590</name>
</gene>
<keyword evidence="3" id="KW-0964">Secreted</keyword>
<comment type="similarity">
    <text evidence="2">Belongs to the peptidase A1 family.</text>
</comment>
<dbReference type="InterPro" id="IPR032799">
    <property type="entry name" value="TAXi_C"/>
</dbReference>
<evidence type="ECO:0000256" key="2">
    <source>
        <dbReference type="ARBA" id="ARBA00007447"/>
    </source>
</evidence>
<dbReference type="FunFam" id="2.40.70.10:FF:000041">
    <property type="entry name" value="Basic 7S globulin"/>
    <property type="match status" value="1"/>
</dbReference>
<evidence type="ECO:0000313" key="7">
    <source>
        <dbReference type="EMBL" id="GFY85085.1"/>
    </source>
</evidence>
<dbReference type="PROSITE" id="PS51767">
    <property type="entry name" value="PEPTIDASE_A1"/>
    <property type="match status" value="1"/>
</dbReference>
<dbReference type="EMBL" id="BJWL01000003">
    <property type="protein sequence ID" value="GFY85085.1"/>
    <property type="molecule type" value="Genomic_DNA"/>
</dbReference>
<reference evidence="7 8" key="1">
    <citation type="submission" date="2019-07" db="EMBL/GenBank/DDBJ databases">
        <title>De Novo Assembly of kiwifruit Actinidia rufa.</title>
        <authorList>
            <person name="Sugita-Konishi S."/>
            <person name="Sato K."/>
            <person name="Mori E."/>
            <person name="Abe Y."/>
            <person name="Kisaki G."/>
            <person name="Hamano K."/>
            <person name="Suezawa K."/>
            <person name="Otani M."/>
            <person name="Fukuda T."/>
            <person name="Manabe T."/>
            <person name="Gomi K."/>
            <person name="Tabuchi M."/>
            <person name="Akimitsu K."/>
            <person name="Kataoka I."/>
        </authorList>
    </citation>
    <scope>NUCLEOTIDE SEQUENCE [LARGE SCALE GENOMIC DNA]</scope>
    <source>
        <strain evidence="8">cv. Fuchu</strain>
    </source>
</reference>
<feature type="signal peptide" evidence="5">
    <location>
        <begin position="1"/>
        <end position="23"/>
    </location>
</feature>
<proteinExistence type="inferred from homology"/>
<accession>A0A7J0EF52</accession>
<name>A0A7J0EF52_9ERIC</name>
<dbReference type="SUPFAM" id="SSF50630">
    <property type="entry name" value="Acid proteases"/>
    <property type="match status" value="1"/>
</dbReference>
<dbReference type="InterPro" id="IPR033121">
    <property type="entry name" value="PEPTIDASE_A1"/>
</dbReference>
<dbReference type="InterPro" id="IPR001461">
    <property type="entry name" value="Aspartic_peptidase_A1"/>
</dbReference>
<dbReference type="Pfam" id="PF14541">
    <property type="entry name" value="TAXi_C"/>
    <property type="match status" value="1"/>
</dbReference>
<dbReference type="GO" id="GO:0006508">
    <property type="term" value="P:proteolysis"/>
    <property type="evidence" value="ECO:0007669"/>
    <property type="project" value="InterPro"/>
</dbReference>
<dbReference type="Gene3D" id="2.40.70.10">
    <property type="entry name" value="Acid Proteases"/>
    <property type="match status" value="2"/>
</dbReference>
<dbReference type="InterPro" id="IPR021109">
    <property type="entry name" value="Peptidase_aspartic_dom_sf"/>
</dbReference>
<protein>
    <recommendedName>
        <fullName evidence="6">Peptidase A1 domain-containing protein</fullName>
    </recommendedName>
</protein>
<dbReference type="AlphaFoldDB" id="A0A7J0EF52"/>
<dbReference type="Pfam" id="PF14543">
    <property type="entry name" value="TAXi_N"/>
    <property type="match status" value="1"/>
</dbReference>
<evidence type="ECO:0000256" key="4">
    <source>
        <dbReference type="ARBA" id="ARBA00022729"/>
    </source>
</evidence>
<dbReference type="InterPro" id="IPR032861">
    <property type="entry name" value="TAXi_N"/>
</dbReference>
<dbReference type="GO" id="GO:0005576">
    <property type="term" value="C:extracellular region"/>
    <property type="evidence" value="ECO:0007669"/>
    <property type="project" value="UniProtKB-SubCell"/>
</dbReference>
<evidence type="ECO:0000256" key="5">
    <source>
        <dbReference type="SAM" id="SignalP"/>
    </source>
</evidence>
<dbReference type="Proteomes" id="UP000585474">
    <property type="component" value="Unassembled WGS sequence"/>
</dbReference>
<evidence type="ECO:0000256" key="3">
    <source>
        <dbReference type="ARBA" id="ARBA00022525"/>
    </source>
</evidence>
<feature type="chain" id="PRO_5029481323" description="Peptidase A1 domain-containing protein" evidence="5">
    <location>
        <begin position="24"/>
        <end position="392"/>
    </location>
</feature>
<evidence type="ECO:0000256" key="1">
    <source>
        <dbReference type="ARBA" id="ARBA00004239"/>
    </source>
</evidence>
<organism evidence="7 8">
    <name type="scientific">Actinidia rufa</name>
    <dbReference type="NCBI Taxonomy" id="165716"/>
    <lineage>
        <taxon>Eukaryota</taxon>
        <taxon>Viridiplantae</taxon>
        <taxon>Streptophyta</taxon>
        <taxon>Embryophyta</taxon>
        <taxon>Tracheophyta</taxon>
        <taxon>Spermatophyta</taxon>
        <taxon>Magnoliopsida</taxon>
        <taxon>eudicotyledons</taxon>
        <taxon>Gunneridae</taxon>
        <taxon>Pentapetalae</taxon>
        <taxon>asterids</taxon>
        <taxon>Ericales</taxon>
        <taxon>Actinidiaceae</taxon>
        <taxon>Actinidia</taxon>
    </lineage>
</organism>
<evidence type="ECO:0000259" key="6">
    <source>
        <dbReference type="PROSITE" id="PS51767"/>
    </source>
</evidence>
<dbReference type="PANTHER" id="PTHR47965:SF95">
    <property type="entry name" value="PEPTIDASE A1 DOMAIN-CONTAINING PROTEIN"/>
    <property type="match status" value="1"/>
</dbReference>
<dbReference type="GO" id="GO:0004190">
    <property type="term" value="F:aspartic-type endopeptidase activity"/>
    <property type="evidence" value="ECO:0007669"/>
    <property type="project" value="InterPro"/>
</dbReference>
<dbReference type="OrthoDB" id="1904546at2759"/>
<feature type="domain" description="Peptidase A1" evidence="6">
    <location>
        <begin position="46"/>
        <end position="377"/>
    </location>
</feature>
<comment type="subcellular location">
    <subcellularLocation>
        <location evidence="1">Secreted</location>
        <location evidence="1">Extracellular space</location>
    </subcellularLocation>
</comment>
<keyword evidence="8" id="KW-1185">Reference proteome</keyword>
<comment type="caution">
    <text evidence="7">The sequence shown here is derived from an EMBL/GenBank/DDBJ whole genome shotgun (WGS) entry which is preliminary data.</text>
</comment>
<sequence>MATSHLQFCILSLLIFTISHSKAQTSTPKPKSLLLPVTKDSSTLQYLTQLNLGTPLTPKTVVLDLGGRHLWFDCEAGYNSSTYHPGHCGSAACSVAKPSFTCGICFADKPRPGCNKYTCSIALENTITRTVGYFEEGLTLGLPHQISSKFGGTLPRKFALCLSKSNGFVLFGDARYVFYSSHNKSNLIDVSKYFSFTKLYINPVPTADDVKGEPSAEYFIGVTSILVNKKPVRINTTLLAIDGKGYGGTKISTVNPYTVLESSIYNVVAETFGMELKAMNVAKVASVAPFSDCFSTEFLGYSRLGPSVPDMAFVFGNKSVYWELHGANLVVEISRDVVCLAVVDGGLNPRTSIVIGAHQLEDNLLQFDLAASKLGFTSTLLRQDVGCTNFKF</sequence>
<evidence type="ECO:0000313" key="8">
    <source>
        <dbReference type="Proteomes" id="UP000585474"/>
    </source>
</evidence>
<dbReference type="PANTHER" id="PTHR47965">
    <property type="entry name" value="ASPARTYL PROTEASE-RELATED"/>
    <property type="match status" value="1"/>
</dbReference>